<sequence length="411" mass="44417">MSGASDFDIVSDQSSAPSSATSEHSDFDEHAGFQHVFRKTISEETGTPLEDLVPSTCMADLGIDSLLGLTIADTLSEVFNTDIPSSLLMDNESMQDIELALAKALGQDAVAVPSASVKAAPAPATPASQPKPTGDDAIITQAPHSVSIALERAKVKPARKTLFLIPDGSGSAFSYASVAKLHPEVTVYGLNCPWRTNPLEMTRLGVTASQLAAKFVAEIRRVQPHGPYNLGGWSAGGIFAFEATRQLMEAGETVEKLVLIDVPNPVGLENPPDRMFEFFESAGVFGSMGVDAKKVPDWLRPHFGACIRILDGYKPSPLANAPPTYVVYARDGICKNPNLPKIETSPDDPREMLWLLHDRTDFKAEGWVSMLGQGAIKDVLVMDDVNHFTMMNEGPQLDRLRRFIGKDALQL</sequence>
<dbReference type="eggNOG" id="KOG1202">
    <property type="taxonomic scope" value="Eukaryota"/>
</dbReference>
<evidence type="ECO:0000313" key="5">
    <source>
        <dbReference type="EMBL" id="EQK98258.1"/>
    </source>
</evidence>
<feature type="region of interest" description="Disordered" evidence="3">
    <location>
        <begin position="1"/>
        <end position="27"/>
    </location>
</feature>
<dbReference type="HOGENOM" id="CLU_043694_0_0_1"/>
<organism evidence="5 6">
    <name type="scientific">Ophiocordyceps sinensis (strain Co18 / CGMCC 3.14243)</name>
    <name type="common">Yarsagumba caterpillar fungus</name>
    <name type="synonym">Hirsutella sinensis</name>
    <dbReference type="NCBI Taxonomy" id="911162"/>
    <lineage>
        <taxon>Eukaryota</taxon>
        <taxon>Fungi</taxon>
        <taxon>Dikarya</taxon>
        <taxon>Ascomycota</taxon>
        <taxon>Pezizomycotina</taxon>
        <taxon>Sordariomycetes</taxon>
        <taxon>Hypocreomycetidae</taxon>
        <taxon>Hypocreales</taxon>
        <taxon>Ophiocordycipitaceae</taxon>
        <taxon>Ophiocordyceps</taxon>
    </lineage>
</organism>
<accession>T5A6P0</accession>
<dbReference type="PROSITE" id="PS00012">
    <property type="entry name" value="PHOSPHOPANTETHEINE"/>
    <property type="match status" value="1"/>
</dbReference>
<proteinExistence type="predicted"/>
<feature type="domain" description="Carrier" evidence="4">
    <location>
        <begin position="28"/>
        <end position="105"/>
    </location>
</feature>
<dbReference type="AlphaFoldDB" id="T5A6P0"/>
<dbReference type="OrthoDB" id="4916841at2759"/>
<dbReference type="Proteomes" id="UP000019374">
    <property type="component" value="Unassembled WGS sequence"/>
</dbReference>
<dbReference type="InterPro" id="IPR036736">
    <property type="entry name" value="ACP-like_sf"/>
</dbReference>
<evidence type="ECO:0000256" key="3">
    <source>
        <dbReference type="SAM" id="MobiDB-lite"/>
    </source>
</evidence>
<dbReference type="SUPFAM" id="SSF53474">
    <property type="entry name" value="alpha/beta-Hydrolases"/>
    <property type="match status" value="1"/>
</dbReference>
<gene>
    <name evidence="5" type="ORF">OCS_06029</name>
</gene>
<dbReference type="Gene3D" id="3.40.50.1820">
    <property type="entry name" value="alpha/beta hydrolase"/>
    <property type="match status" value="1"/>
</dbReference>
<dbReference type="InterPro" id="IPR001031">
    <property type="entry name" value="Thioesterase"/>
</dbReference>
<evidence type="ECO:0000256" key="2">
    <source>
        <dbReference type="ARBA" id="ARBA00022553"/>
    </source>
</evidence>
<name>T5A6P0_OPHSC</name>
<reference evidence="5 6" key="1">
    <citation type="journal article" date="2013" name="Chin. Sci. Bull.">
        <title>Genome survey uncovers the secrets of sex and lifestyle in caterpillar fungus.</title>
        <authorList>
            <person name="Hu X."/>
            <person name="Zhang Y."/>
            <person name="Xiao G."/>
            <person name="Zheng P."/>
            <person name="Xia Y."/>
            <person name="Zhang X."/>
            <person name="St Leger R.J."/>
            <person name="Liu X."/>
            <person name="Wang C."/>
        </authorList>
    </citation>
    <scope>NUCLEOTIDE SEQUENCE [LARGE SCALE GENOMIC DNA]</scope>
    <source>
        <strain evidence="6">Co18 / CGMCC 3.14243</strain>
        <tissue evidence="5">Fruit-body</tissue>
    </source>
</reference>
<dbReference type="SUPFAM" id="SSF47336">
    <property type="entry name" value="ACP-like"/>
    <property type="match status" value="1"/>
</dbReference>
<dbReference type="Gene3D" id="1.10.1200.10">
    <property type="entry name" value="ACP-like"/>
    <property type="match status" value="1"/>
</dbReference>
<dbReference type="Pfam" id="PF00975">
    <property type="entry name" value="Thioesterase"/>
    <property type="match status" value="1"/>
</dbReference>
<keyword evidence="2" id="KW-0597">Phosphoprotein</keyword>
<dbReference type="PROSITE" id="PS50075">
    <property type="entry name" value="CARRIER"/>
    <property type="match status" value="1"/>
</dbReference>
<keyword evidence="1" id="KW-0596">Phosphopantetheine</keyword>
<evidence type="ECO:0000256" key="1">
    <source>
        <dbReference type="ARBA" id="ARBA00022450"/>
    </source>
</evidence>
<protein>
    <submittedName>
        <fullName evidence="5">Thioesterase</fullName>
    </submittedName>
</protein>
<dbReference type="InterPro" id="IPR006162">
    <property type="entry name" value="Ppantetheine_attach_site"/>
</dbReference>
<dbReference type="InterPro" id="IPR009081">
    <property type="entry name" value="PP-bd_ACP"/>
</dbReference>
<feature type="compositionally biased region" description="Low complexity" evidence="3">
    <location>
        <begin position="11"/>
        <end position="22"/>
    </location>
</feature>
<dbReference type="Pfam" id="PF00550">
    <property type="entry name" value="PP-binding"/>
    <property type="match status" value="1"/>
</dbReference>
<evidence type="ECO:0000259" key="4">
    <source>
        <dbReference type="PROSITE" id="PS50075"/>
    </source>
</evidence>
<dbReference type="EMBL" id="KE655125">
    <property type="protein sequence ID" value="EQK98258.1"/>
    <property type="molecule type" value="Genomic_DNA"/>
</dbReference>
<dbReference type="InterPro" id="IPR029058">
    <property type="entry name" value="AB_hydrolase_fold"/>
</dbReference>
<evidence type="ECO:0000313" key="6">
    <source>
        <dbReference type="Proteomes" id="UP000019374"/>
    </source>
</evidence>